<reference evidence="2 3" key="1">
    <citation type="submission" date="2021-06" db="EMBL/GenBank/DDBJ databases">
        <title>Falsochrobactrum tianjin sp.nov., a new petroleum-degrading bacteria isolated from oily soils.</title>
        <authorList>
            <person name="Chen G."/>
            <person name="Chen H."/>
            <person name="Tian J."/>
            <person name="Qing J."/>
            <person name="Zhong L."/>
            <person name="Ma W."/>
            <person name="Song Y."/>
            <person name="Cui X."/>
            <person name="Yan B."/>
        </authorList>
    </citation>
    <scope>NUCLEOTIDE SEQUENCE [LARGE SCALE GENOMIC DNA]</scope>
    <source>
        <strain evidence="2 3">TDYN1</strain>
    </source>
</reference>
<organism evidence="2 3">
    <name type="scientific">Falsochrobactrum tianjinense</name>
    <dbReference type="NCBI Taxonomy" id="2706015"/>
    <lineage>
        <taxon>Bacteria</taxon>
        <taxon>Pseudomonadati</taxon>
        <taxon>Pseudomonadota</taxon>
        <taxon>Alphaproteobacteria</taxon>
        <taxon>Hyphomicrobiales</taxon>
        <taxon>Brucellaceae</taxon>
        <taxon>Falsochrobactrum</taxon>
    </lineage>
</organism>
<feature type="chain" id="PRO_5036992166" evidence="1">
    <location>
        <begin position="24"/>
        <end position="206"/>
    </location>
</feature>
<protein>
    <submittedName>
        <fullName evidence="2">Transglutaminase-like cysteine peptidase</fullName>
    </submittedName>
</protein>
<name>A0A949PM67_9HYPH</name>
<evidence type="ECO:0000313" key="2">
    <source>
        <dbReference type="EMBL" id="MBV2143812.1"/>
    </source>
</evidence>
<comment type="caution">
    <text evidence="2">The sequence shown here is derived from an EMBL/GenBank/DDBJ whole genome shotgun (WGS) entry which is preliminary data.</text>
</comment>
<accession>A0A949PM67</accession>
<dbReference type="PANTHER" id="PTHR39327">
    <property type="match status" value="1"/>
</dbReference>
<sequence length="206" mass="23171">MARQTSFTAIIAAILMLSGTVLAQAANPASNSPWMPTGERTSQPIGHYEFCERHPAECNIRSLANAPVTLTMKLWQQIIAVNASVNEKIAPRTDMEVWGREEYWEYPTTAGDCDDYMLLKRRELMALGIPAHTLLFTVVRQSNGEGHAVLTVRTDRGDFILDNLDQRVLAWNETDYTYLKRQSTANTGVWVSIRSDRDLLVGSIRN</sequence>
<evidence type="ECO:0000313" key="3">
    <source>
        <dbReference type="Proteomes" id="UP000752297"/>
    </source>
</evidence>
<gene>
    <name evidence="2" type="ORF">KUG47_09920</name>
</gene>
<dbReference type="InterPro" id="IPR010319">
    <property type="entry name" value="Transglutaminase-like_Cys_pept"/>
</dbReference>
<keyword evidence="1" id="KW-0732">Signal</keyword>
<dbReference type="AlphaFoldDB" id="A0A949PM67"/>
<dbReference type="EMBL" id="JAHRVA010000004">
    <property type="protein sequence ID" value="MBV2143812.1"/>
    <property type="molecule type" value="Genomic_DNA"/>
</dbReference>
<keyword evidence="3" id="KW-1185">Reference proteome</keyword>
<evidence type="ECO:0000256" key="1">
    <source>
        <dbReference type="SAM" id="SignalP"/>
    </source>
</evidence>
<dbReference type="Proteomes" id="UP000752297">
    <property type="component" value="Unassembled WGS sequence"/>
</dbReference>
<dbReference type="Pfam" id="PF06035">
    <property type="entry name" value="Peptidase_C93"/>
    <property type="match status" value="1"/>
</dbReference>
<feature type="signal peptide" evidence="1">
    <location>
        <begin position="1"/>
        <end position="23"/>
    </location>
</feature>
<dbReference type="PANTHER" id="PTHR39327:SF1">
    <property type="entry name" value="BLR5470 PROTEIN"/>
    <property type="match status" value="1"/>
</dbReference>
<proteinExistence type="predicted"/>
<dbReference type="RefSeq" id="WP_217677822.1">
    <property type="nucleotide sequence ID" value="NZ_JAHRVA010000004.1"/>
</dbReference>